<dbReference type="EMBL" id="BPWL01000001">
    <property type="protein sequence ID" value="GJJ05887.1"/>
    <property type="molecule type" value="Genomic_DNA"/>
</dbReference>
<sequence length="387" mass="43898">MQKDYRYILRVPTASTIYPRATVEESISALDDVNRSLPTDKSFPEEIRFLINKEVRTNTTYERIHLTWTSLTCRPDFFGGIPKEGVNYDKIKKSFCLSPDVFTTWEDRRGGTKVALYEAASAADVLYRLRCYFPDIYIYPADGYKSIWFTGIRHDQTGLILILSEHKAAVSVYIIQNNRSIDFAQAEPTFTTHVIELLNMLFEKMEGSRRFAYYHPAADADFPTPDEHFIAVPAESLKNRVRRMEKPFNPWNSVAIASADISSSKSILPSLIYNITSREVDTVNGTAIPTTIISSSLLFYRLLCYFNHRNSNANNEPSITSVWQVKLQHKVKGAFILFMDDRGLFDIRVSGEDEAKEVMNDIVGLVNALCSDNCCHPYDGVVAGCVA</sequence>
<accession>A0AAV4ZXS8</accession>
<evidence type="ECO:0000313" key="2">
    <source>
        <dbReference type="Proteomes" id="UP001050691"/>
    </source>
</evidence>
<organism evidence="1 2">
    <name type="scientific">Clathrus columnatus</name>
    <dbReference type="NCBI Taxonomy" id="1419009"/>
    <lineage>
        <taxon>Eukaryota</taxon>
        <taxon>Fungi</taxon>
        <taxon>Dikarya</taxon>
        <taxon>Basidiomycota</taxon>
        <taxon>Agaricomycotina</taxon>
        <taxon>Agaricomycetes</taxon>
        <taxon>Phallomycetidae</taxon>
        <taxon>Phallales</taxon>
        <taxon>Clathraceae</taxon>
        <taxon>Clathrus</taxon>
    </lineage>
</organism>
<protein>
    <submittedName>
        <fullName evidence="1">Uncharacterized protein</fullName>
    </submittedName>
</protein>
<reference evidence="1" key="1">
    <citation type="submission" date="2021-10" db="EMBL/GenBank/DDBJ databases">
        <title>De novo Genome Assembly of Clathrus columnatus (Basidiomycota, Fungi) Using Illumina and Nanopore Sequence Data.</title>
        <authorList>
            <person name="Ogiso-Tanaka E."/>
            <person name="Itagaki H."/>
            <person name="Hosoya T."/>
            <person name="Hosaka K."/>
        </authorList>
    </citation>
    <scope>NUCLEOTIDE SEQUENCE</scope>
    <source>
        <strain evidence="1">MO-923</strain>
    </source>
</reference>
<dbReference type="AlphaFoldDB" id="A0AAV4ZXS8"/>
<proteinExistence type="predicted"/>
<name>A0AAV4ZXS8_9AGAM</name>
<comment type="caution">
    <text evidence="1">The sequence shown here is derived from an EMBL/GenBank/DDBJ whole genome shotgun (WGS) entry which is preliminary data.</text>
</comment>
<dbReference type="Proteomes" id="UP001050691">
    <property type="component" value="Unassembled WGS sequence"/>
</dbReference>
<gene>
    <name evidence="1" type="ORF">Clacol_000074</name>
</gene>
<evidence type="ECO:0000313" key="1">
    <source>
        <dbReference type="EMBL" id="GJJ05887.1"/>
    </source>
</evidence>
<keyword evidence="2" id="KW-1185">Reference proteome</keyword>